<feature type="compositionally biased region" description="Polar residues" evidence="1">
    <location>
        <begin position="84"/>
        <end position="100"/>
    </location>
</feature>
<dbReference type="RefSeq" id="XP_040641589.1">
    <property type="nucleotide sequence ID" value="XM_040778130.1"/>
</dbReference>
<feature type="region of interest" description="Disordered" evidence="1">
    <location>
        <begin position="80"/>
        <end position="110"/>
    </location>
</feature>
<feature type="compositionally biased region" description="Polar residues" evidence="1">
    <location>
        <begin position="20"/>
        <end position="29"/>
    </location>
</feature>
<dbReference type="OrthoDB" id="5372553at2759"/>
<sequence length="294" mass="31548">MSKQADNAEPSTAKKPIGQLQPSGSQNVMATKTECEHVKANVEKTEELLLDFGTTPSDSSPLSDIMASPAIQDLEGIDFRHSPDSVTAHGSNILESTKSPEQPPNGRSIADYQHEISLLSALLESTTLGDLGEEFCERLKQCKKELEELCQVERSGNSAVNTPVKHERISSISPPDGASVRLKQAVAAPPFYPRVSSFSGYRSPTNSISSDSTAPPPTPVPIRRVASPIRVPPAPAEPESTTSDHIFGDHLLPGRHSHITSSLGEVSLTSHTSSDGKQITSISFQIKVPHGFRT</sequence>
<organism evidence="2 3">
    <name type="scientific">Aspergillus ruber (strain CBS 135680)</name>
    <dbReference type="NCBI Taxonomy" id="1388766"/>
    <lineage>
        <taxon>Eukaryota</taxon>
        <taxon>Fungi</taxon>
        <taxon>Dikarya</taxon>
        <taxon>Ascomycota</taxon>
        <taxon>Pezizomycotina</taxon>
        <taxon>Eurotiomycetes</taxon>
        <taxon>Eurotiomycetidae</taxon>
        <taxon>Eurotiales</taxon>
        <taxon>Aspergillaceae</taxon>
        <taxon>Aspergillus</taxon>
        <taxon>Aspergillus subgen. Aspergillus</taxon>
    </lineage>
</organism>
<feature type="compositionally biased region" description="Polar residues" evidence="1">
    <location>
        <begin position="201"/>
        <end position="213"/>
    </location>
</feature>
<dbReference type="GeneID" id="63693254"/>
<proteinExistence type="predicted"/>
<feature type="region of interest" description="Disordered" evidence="1">
    <location>
        <begin position="1"/>
        <end position="29"/>
    </location>
</feature>
<dbReference type="Proteomes" id="UP000019804">
    <property type="component" value="Unassembled WGS sequence"/>
</dbReference>
<evidence type="ECO:0000256" key="1">
    <source>
        <dbReference type="SAM" id="MobiDB-lite"/>
    </source>
</evidence>
<dbReference type="AlphaFoldDB" id="A0A017SM84"/>
<keyword evidence="3" id="KW-1185">Reference proteome</keyword>
<dbReference type="EMBL" id="KK088414">
    <property type="protein sequence ID" value="EYE97901.1"/>
    <property type="molecule type" value="Genomic_DNA"/>
</dbReference>
<evidence type="ECO:0000313" key="2">
    <source>
        <dbReference type="EMBL" id="EYE97901.1"/>
    </source>
</evidence>
<dbReference type="HOGENOM" id="CLU_946585_0_0_1"/>
<protein>
    <submittedName>
        <fullName evidence="2">Uncharacterized protein</fullName>
    </submittedName>
</protein>
<reference evidence="3" key="1">
    <citation type="journal article" date="2014" name="Nat. Commun.">
        <title>Genomic adaptations of the halophilic Dead Sea filamentous fungus Eurotium rubrum.</title>
        <authorList>
            <person name="Kis-Papo T."/>
            <person name="Weig A.R."/>
            <person name="Riley R."/>
            <person name="Persoh D."/>
            <person name="Salamov A."/>
            <person name="Sun H."/>
            <person name="Lipzen A."/>
            <person name="Wasser S.P."/>
            <person name="Rambold G."/>
            <person name="Grigoriev I.V."/>
            <person name="Nevo E."/>
        </authorList>
    </citation>
    <scope>NUCLEOTIDE SEQUENCE [LARGE SCALE GENOMIC DNA]</scope>
    <source>
        <strain evidence="3">CBS 135680</strain>
    </source>
</reference>
<feature type="region of interest" description="Disordered" evidence="1">
    <location>
        <begin position="201"/>
        <end position="224"/>
    </location>
</feature>
<gene>
    <name evidence="2" type="ORF">EURHEDRAFT_261507</name>
</gene>
<accession>A0A017SM84</accession>
<evidence type="ECO:0000313" key="3">
    <source>
        <dbReference type="Proteomes" id="UP000019804"/>
    </source>
</evidence>
<name>A0A017SM84_ASPRC</name>
<dbReference type="STRING" id="1388766.A0A017SM84"/>